<evidence type="ECO:0000256" key="5">
    <source>
        <dbReference type="ARBA" id="ARBA00022723"/>
    </source>
</evidence>
<reference evidence="18" key="2">
    <citation type="submission" date="2022-01" db="EMBL/GenBank/DDBJ databases">
        <authorList>
            <person name="Yamashiro T."/>
            <person name="Shiraishi A."/>
            <person name="Satake H."/>
            <person name="Nakayama K."/>
        </authorList>
    </citation>
    <scope>NUCLEOTIDE SEQUENCE</scope>
</reference>
<dbReference type="InterPro" id="IPR025724">
    <property type="entry name" value="GAG-pre-integrase_dom"/>
</dbReference>
<keyword evidence="8" id="KW-0378">Hydrolase</keyword>
<keyword evidence="3" id="KW-0645">Protease</keyword>
<evidence type="ECO:0000256" key="4">
    <source>
        <dbReference type="ARBA" id="ARBA00022722"/>
    </source>
</evidence>
<dbReference type="Pfam" id="PF13976">
    <property type="entry name" value="gag_pre-integrs"/>
    <property type="match status" value="1"/>
</dbReference>
<evidence type="ECO:0000256" key="3">
    <source>
        <dbReference type="ARBA" id="ARBA00022670"/>
    </source>
</evidence>
<reference evidence="18" key="1">
    <citation type="journal article" date="2022" name="Int. J. Mol. Sci.">
        <title>Draft Genome of Tanacetum Coccineum: Genomic Comparison of Closely Related Tanacetum-Family Plants.</title>
        <authorList>
            <person name="Yamashiro T."/>
            <person name="Shiraishi A."/>
            <person name="Nakayama K."/>
            <person name="Satake H."/>
        </authorList>
    </citation>
    <scope>NUCLEOTIDE SEQUENCE</scope>
</reference>
<dbReference type="Pfam" id="PF00665">
    <property type="entry name" value="rve"/>
    <property type="match status" value="1"/>
</dbReference>
<dbReference type="EMBL" id="BQNB010011833">
    <property type="protein sequence ID" value="GJS95743.1"/>
    <property type="molecule type" value="Genomic_DNA"/>
</dbReference>
<evidence type="ECO:0000256" key="15">
    <source>
        <dbReference type="ARBA" id="ARBA00023172"/>
    </source>
</evidence>
<gene>
    <name evidence="18" type="ORF">Tco_0802711</name>
</gene>
<evidence type="ECO:0000256" key="13">
    <source>
        <dbReference type="ARBA" id="ARBA00022932"/>
    </source>
</evidence>
<evidence type="ECO:0000313" key="18">
    <source>
        <dbReference type="EMBL" id="GJS95743.1"/>
    </source>
</evidence>
<feature type="compositionally biased region" description="Polar residues" evidence="16">
    <location>
        <begin position="429"/>
        <end position="444"/>
    </location>
</feature>
<dbReference type="Proteomes" id="UP001151760">
    <property type="component" value="Unassembled WGS sequence"/>
</dbReference>
<evidence type="ECO:0000256" key="10">
    <source>
        <dbReference type="ARBA" id="ARBA00022842"/>
    </source>
</evidence>
<comment type="caution">
    <text evidence="18">The sequence shown here is derived from an EMBL/GenBank/DDBJ whole genome shotgun (WGS) entry which is preliminary data.</text>
</comment>
<keyword evidence="19" id="KW-1185">Reference proteome</keyword>
<dbReference type="InterPro" id="IPR054722">
    <property type="entry name" value="PolX-like_BBD"/>
</dbReference>
<dbReference type="PANTHER" id="PTHR42648:SF11">
    <property type="entry name" value="TRANSPOSON TY4-P GAG-POL POLYPROTEIN"/>
    <property type="match status" value="1"/>
</dbReference>
<evidence type="ECO:0000256" key="2">
    <source>
        <dbReference type="ARBA" id="ARBA00022612"/>
    </source>
</evidence>
<feature type="region of interest" description="Disordered" evidence="16">
    <location>
        <begin position="429"/>
        <end position="460"/>
    </location>
</feature>
<evidence type="ECO:0000256" key="16">
    <source>
        <dbReference type="SAM" id="MobiDB-lite"/>
    </source>
</evidence>
<protein>
    <submittedName>
        <fullName evidence="18">Retrovirus-related pol polyprotein from transposon TNT 1-94</fullName>
    </submittedName>
</protein>
<keyword evidence="15" id="KW-0233">DNA recombination</keyword>
<dbReference type="InterPro" id="IPR012337">
    <property type="entry name" value="RNaseH-like_sf"/>
</dbReference>
<keyword evidence="6" id="KW-0547">Nucleotide-binding</keyword>
<evidence type="ECO:0000256" key="12">
    <source>
        <dbReference type="ARBA" id="ARBA00022918"/>
    </source>
</evidence>
<keyword evidence="14" id="KW-0917">Virion maturation</keyword>
<dbReference type="Gene3D" id="3.30.420.10">
    <property type="entry name" value="Ribonuclease H-like superfamily/Ribonuclease H"/>
    <property type="match status" value="1"/>
</dbReference>
<dbReference type="InterPro" id="IPR036397">
    <property type="entry name" value="RNaseH_sf"/>
</dbReference>
<evidence type="ECO:0000256" key="7">
    <source>
        <dbReference type="ARBA" id="ARBA00022759"/>
    </source>
</evidence>
<keyword evidence="5" id="KW-0479">Metal-binding</keyword>
<keyword evidence="4" id="KW-0540">Nuclease</keyword>
<keyword evidence="13" id="KW-0239">DNA-directed DNA polymerase</keyword>
<keyword evidence="10" id="KW-0460">Magnesium</keyword>
<keyword evidence="9" id="KW-0067">ATP-binding</keyword>
<keyword evidence="13" id="KW-0548">Nucleotidyltransferase</keyword>
<dbReference type="InterPro" id="IPR001584">
    <property type="entry name" value="Integrase_cat-core"/>
</dbReference>
<keyword evidence="13" id="KW-0808">Transferase</keyword>
<evidence type="ECO:0000256" key="8">
    <source>
        <dbReference type="ARBA" id="ARBA00022801"/>
    </source>
</evidence>
<keyword evidence="11" id="KW-0229">DNA integration</keyword>
<name>A0ABQ4ZZQ8_9ASTR</name>
<accession>A0ABQ4ZZQ8</accession>
<keyword evidence="12" id="KW-0695">RNA-directed DNA polymerase</keyword>
<evidence type="ECO:0000256" key="11">
    <source>
        <dbReference type="ARBA" id="ARBA00022908"/>
    </source>
</evidence>
<keyword evidence="7" id="KW-0255">Endonuclease</keyword>
<dbReference type="PROSITE" id="PS50994">
    <property type="entry name" value="INTEGRASE"/>
    <property type="match status" value="1"/>
</dbReference>
<evidence type="ECO:0000313" key="19">
    <source>
        <dbReference type="Proteomes" id="UP001151760"/>
    </source>
</evidence>
<organism evidence="18 19">
    <name type="scientific">Tanacetum coccineum</name>
    <dbReference type="NCBI Taxonomy" id="301880"/>
    <lineage>
        <taxon>Eukaryota</taxon>
        <taxon>Viridiplantae</taxon>
        <taxon>Streptophyta</taxon>
        <taxon>Embryophyta</taxon>
        <taxon>Tracheophyta</taxon>
        <taxon>Spermatophyta</taxon>
        <taxon>Magnoliopsida</taxon>
        <taxon>eudicotyledons</taxon>
        <taxon>Gunneridae</taxon>
        <taxon>Pentapetalae</taxon>
        <taxon>asterids</taxon>
        <taxon>campanulids</taxon>
        <taxon>Asterales</taxon>
        <taxon>Asteraceae</taxon>
        <taxon>Asteroideae</taxon>
        <taxon>Anthemideae</taxon>
        <taxon>Anthemidinae</taxon>
        <taxon>Tanacetum</taxon>
    </lineage>
</organism>
<evidence type="ECO:0000256" key="1">
    <source>
        <dbReference type="ARBA" id="ARBA00002180"/>
    </source>
</evidence>
<comment type="function">
    <text evidence="1">The aspartyl protease (PR) mediates the proteolytic cleavages of the Gag and Gag-Pol polyproteins after assembly of the VLP.</text>
</comment>
<dbReference type="Pfam" id="PF22936">
    <property type="entry name" value="Pol_BBD"/>
    <property type="match status" value="1"/>
</dbReference>
<proteinExistence type="predicted"/>
<feature type="domain" description="Integrase catalytic" evidence="17">
    <location>
        <begin position="254"/>
        <end position="439"/>
    </location>
</feature>
<evidence type="ECO:0000256" key="9">
    <source>
        <dbReference type="ARBA" id="ARBA00022840"/>
    </source>
</evidence>
<sequence length="460" mass="51724">MNATSRVRRSMSRDSHVVHSVLDNSKKAAKNVAVYVRKNKQTGDTSANVISNKENVIDVDVANTSKVVQIVLWVVDSGCSKHMTGDRSLLRNFIEKFIGTVRFGNDNFAAITGYGDYIHGNITICHVYYVEGLGHNLFSVGQFCDGDLEVAFRSNTCYVRNLEGDDLLTGGRESNLYTISISDMAASSPVCLMSKATSTKSWLWHRRLSHLNFGTINDLTRLDLVDGLPKFKYGKDHLCSACERGKSKKASHPPKLVPSDHSKLELLHMDLYSPMRVALINGKKYILVIVDDFSRYTWVYFLRSKDETLEIIKKFIAQAQLNYKAKVCKIRTDNGTEFKNISLKDHLEKLGIMQQFSIARTPQQNGVVERPMASEHDCLEPELQRFNNHNSSAEPMNTPSKEDLDSLFHSMFEEYFEKTSSDITINSATQPTQVHEDSSSTSSIFDDAHEAPPVVTTSDE</sequence>
<keyword evidence="2" id="KW-1188">Viral release from host cell</keyword>
<evidence type="ECO:0000256" key="6">
    <source>
        <dbReference type="ARBA" id="ARBA00022741"/>
    </source>
</evidence>
<dbReference type="SUPFAM" id="SSF53098">
    <property type="entry name" value="Ribonuclease H-like"/>
    <property type="match status" value="1"/>
</dbReference>
<dbReference type="PANTHER" id="PTHR42648">
    <property type="entry name" value="TRANSPOSASE, PUTATIVE-RELATED"/>
    <property type="match status" value="1"/>
</dbReference>
<evidence type="ECO:0000256" key="14">
    <source>
        <dbReference type="ARBA" id="ARBA00023113"/>
    </source>
</evidence>
<evidence type="ECO:0000259" key="17">
    <source>
        <dbReference type="PROSITE" id="PS50994"/>
    </source>
</evidence>
<dbReference type="InterPro" id="IPR039537">
    <property type="entry name" value="Retrotran_Ty1/copia-like"/>
</dbReference>